<comment type="caution">
    <text evidence="1">The sequence shown here is derived from an EMBL/GenBank/DDBJ whole genome shotgun (WGS) entry which is preliminary data.</text>
</comment>
<protein>
    <submittedName>
        <fullName evidence="1">Uncharacterized protein</fullName>
    </submittedName>
</protein>
<gene>
    <name evidence="1" type="ORF">DealDRAFT_0040</name>
</gene>
<dbReference type="EMBL" id="ACJM01000001">
    <property type="protein sequence ID" value="EEG78766.1"/>
    <property type="molecule type" value="Genomic_DNA"/>
</dbReference>
<reference evidence="1 2" key="1">
    <citation type="submission" date="2009-02" db="EMBL/GenBank/DDBJ databases">
        <title>Sequencing of the draft genome and assembly of Dethiobacter alkaliphilus AHT 1.</title>
        <authorList>
            <consortium name="US DOE Joint Genome Institute (JGI-PGF)"/>
            <person name="Lucas S."/>
            <person name="Copeland A."/>
            <person name="Lapidus A."/>
            <person name="Glavina del Rio T."/>
            <person name="Dalin E."/>
            <person name="Tice H."/>
            <person name="Bruce D."/>
            <person name="Goodwin L."/>
            <person name="Pitluck S."/>
            <person name="Larimer F."/>
            <person name="Land M.L."/>
            <person name="Hauser L."/>
            <person name="Muyzer G."/>
        </authorList>
    </citation>
    <scope>NUCLEOTIDE SEQUENCE [LARGE SCALE GENOMIC DNA]</scope>
    <source>
        <strain evidence="1 2">AHT 1</strain>
    </source>
</reference>
<evidence type="ECO:0000313" key="1">
    <source>
        <dbReference type="EMBL" id="EEG78766.1"/>
    </source>
</evidence>
<keyword evidence="2" id="KW-1185">Reference proteome</keyword>
<sequence>MVTCNRVLCLCRQAVKLINNGGDWLGKAAGRIGGAFGGYSIECTREGNIFHGRLGGKVSGNDINLEISAEGNHLWGRVGGEVIGKDLNMALEPGRAFGRLGGETIGDDISLEGHEQISGRVGGSIVGFDCNLKFIAAEGRLQGRLGGTFVGADVNLDLVDFPPLVAAVLACVVYKIYLERSRAAKGGR</sequence>
<name>C0GC31_DETAL</name>
<evidence type="ECO:0000313" key="2">
    <source>
        <dbReference type="Proteomes" id="UP000006443"/>
    </source>
</evidence>
<dbReference type="STRING" id="555088.DealDRAFT_0040"/>
<dbReference type="eggNOG" id="ENOG50337P6">
    <property type="taxonomic scope" value="Bacteria"/>
</dbReference>
<accession>C0GC31</accession>
<dbReference type="Proteomes" id="UP000006443">
    <property type="component" value="Unassembled WGS sequence"/>
</dbReference>
<dbReference type="AlphaFoldDB" id="C0GC31"/>
<proteinExistence type="predicted"/>
<organism evidence="1 2">
    <name type="scientific">Dethiobacter alkaliphilus AHT 1</name>
    <dbReference type="NCBI Taxonomy" id="555088"/>
    <lineage>
        <taxon>Bacteria</taxon>
        <taxon>Bacillati</taxon>
        <taxon>Bacillota</taxon>
        <taxon>Dethiobacteria</taxon>
        <taxon>Dethiobacterales</taxon>
        <taxon>Dethiobacteraceae</taxon>
        <taxon>Dethiobacter</taxon>
    </lineage>
</organism>